<dbReference type="EMBL" id="LR796986">
    <property type="protein sequence ID" value="CAB4180384.1"/>
    <property type="molecule type" value="Genomic_DNA"/>
</dbReference>
<protein>
    <recommendedName>
        <fullName evidence="2">Terminase small subunit</fullName>
    </recommendedName>
</protein>
<gene>
    <name evidence="1" type="ORF">UFOVP1049_25</name>
</gene>
<evidence type="ECO:0008006" key="2">
    <source>
        <dbReference type="Google" id="ProtNLM"/>
    </source>
</evidence>
<dbReference type="Gene3D" id="1.10.10.1400">
    <property type="entry name" value="Terminase, small subunit, N-terminal DNA-binding domain, HTH motif"/>
    <property type="match status" value="1"/>
</dbReference>
<reference evidence="1" key="1">
    <citation type="submission" date="2020-05" db="EMBL/GenBank/DDBJ databases">
        <authorList>
            <person name="Chiriac C."/>
            <person name="Salcher M."/>
            <person name="Ghai R."/>
            <person name="Kavagutti S V."/>
        </authorList>
    </citation>
    <scope>NUCLEOTIDE SEQUENCE</scope>
</reference>
<organism evidence="1">
    <name type="scientific">uncultured Caudovirales phage</name>
    <dbReference type="NCBI Taxonomy" id="2100421"/>
    <lineage>
        <taxon>Viruses</taxon>
        <taxon>Duplodnaviria</taxon>
        <taxon>Heunggongvirae</taxon>
        <taxon>Uroviricota</taxon>
        <taxon>Caudoviricetes</taxon>
        <taxon>Peduoviridae</taxon>
        <taxon>Maltschvirus</taxon>
        <taxon>Maltschvirus maltsch</taxon>
    </lineage>
</organism>
<proteinExistence type="predicted"/>
<sequence>MGKTTSIDYLNDLENAAQQDGEAVEDQWLDTDAEVLAAAAQGPAKRKDGQVITSPKQRRLTEKQLAFVRAKISGLSNQDAYREAYPDDHSSNRVISANAYKLTRHPVIGQMLEDAWGETAEALTEDLAATKRYVLRQLLALSKGAKQEGSRLKALELMGKAAGVFTPSAETEVVAPSADQLKRELSGHLKLLGGKAV</sequence>
<name>A0A6J5QL54_9CAUD</name>
<accession>A0A6J5QL54</accession>
<dbReference type="InterPro" id="IPR038713">
    <property type="entry name" value="Terminase_Gp1_N_sf"/>
</dbReference>
<evidence type="ECO:0000313" key="1">
    <source>
        <dbReference type="EMBL" id="CAB4180384.1"/>
    </source>
</evidence>